<reference evidence="2" key="1">
    <citation type="submission" date="2023-09" db="UniProtKB">
        <authorList>
            <consortium name="Ensembl"/>
        </authorList>
    </citation>
    <scope>IDENTIFICATION</scope>
</reference>
<evidence type="ECO:0000313" key="2">
    <source>
        <dbReference type="Ensembl" id="ENSSPAP00000021608.1"/>
    </source>
</evidence>
<accession>A0A3B5AJC8</accession>
<sequence length="59" mass="6969">MASLPTDILQLVFYLLCVTLQPACCDRENEMVRVSTSWPRAFMHTFCTRIYIYMHHLCV</sequence>
<dbReference type="Ensembl" id="ENSSPAT00000021947.1">
    <property type="protein sequence ID" value="ENSSPAP00000021608.1"/>
    <property type="gene ID" value="ENSSPAG00000016306.1"/>
</dbReference>
<name>A0A3B5AJC8_9TELE</name>
<proteinExistence type="predicted"/>
<feature type="signal peptide" evidence="1">
    <location>
        <begin position="1"/>
        <end position="25"/>
    </location>
</feature>
<dbReference type="AlphaFoldDB" id="A0A3B5AJC8"/>
<evidence type="ECO:0000256" key="1">
    <source>
        <dbReference type="SAM" id="SignalP"/>
    </source>
</evidence>
<feature type="chain" id="PRO_5017477138" evidence="1">
    <location>
        <begin position="26"/>
        <end position="59"/>
    </location>
</feature>
<keyword evidence="1" id="KW-0732">Signal</keyword>
<protein>
    <submittedName>
        <fullName evidence="2">Uncharacterized protein</fullName>
    </submittedName>
</protein>
<organism evidence="2">
    <name type="scientific">Stegastes partitus</name>
    <name type="common">bicolor damselfish</name>
    <dbReference type="NCBI Taxonomy" id="144197"/>
    <lineage>
        <taxon>Eukaryota</taxon>
        <taxon>Metazoa</taxon>
        <taxon>Chordata</taxon>
        <taxon>Craniata</taxon>
        <taxon>Vertebrata</taxon>
        <taxon>Euteleostomi</taxon>
        <taxon>Actinopterygii</taxon>
        <taxon>Neopterygii</taxon>
        <taxon>Teleostei</taxon>
        <taxon>Neoteleostei</taxon>
        <taxon>Acanthomorphata</taxon>
        <taxon>Ovalentaria</taxon>
        <taxon>Pomacentridae</taxon>
        <taxon>Stegastes</taxon>
    </lineage>
</organism>